<dbReference type="InterPro" id="IPR043128">
    <property type="entry name" value="Rev_trsase/Diguanyl_cyclase"/>
</dbReference>
<comment type="cofactor">
    <cofactor evidence="1">
        <name>Mg(2+)</name>
        <dbReference type="ChEBI" id="CHEBI:18420"/>
    </cofactor>
</comment>
<dbReference type="OrthoDB" id="9772100at2"/>
<dbReference type="Gene3D" id="2.60.40.10">
    <property type="entry name" value="Immunoglobulins"/>
    <property type="match status" value="1"/>
</dbReference>
<sequence>MPIAHRLFAVFFLPALALVSAVTAAQDFRPLSDRAMRIWDTQHGLPHNSINHITQDSQGYLWIATWQGPVRFNGRAFEIFDDETQLPDPGALFIGENPYTNTIVATGARGGVSYFKPALAGGEWQAQPRVFDRVDFALFATPECTWYATVTTGVVRDCEGKRTQYTIKEGLPSDSILALTKDSSGRIWAATDRGPAYFQPETATFITVAGLPSGYNFGIVSDQNTKDLWLSIDESIYRLDVATLSYERWPVTYPSTVTELYQAPNGVLWVGTHEHGLTQLDDQSAVMTTVANGLPNNHILSIFVDRENTLWVGTHRGLTQFREAPFHSHRKEDGLDYDYVRALMQLDDGSILVGGLGGIKQIANETILPFPTNSPVANESILTLAQSGDGFLYVGTFTNGLYVLRNGEQIAHYNETNGFPGNDIRSVLLADDGYLYAATSRGVLRAKRRSNGELDQPDYFGVAEGLPDEIIYAIHQSPTGDIWIGSMRGLSVLKDQGIQRIDLSAITNAEFMFGFHESGQHLYVASDRGLILYNKRTEQWQVFDDDNGLPFVKFFDVTRDLNGNVWLATGRGLYVIAANDFERAVFDDNPATPMPYSFYESFHGLASAQINTGGPPMLVDNDGHLWLATSQGVGHYLPANLAALNGQPPTPVIEAVEADGNKIKPETYLDAHTGRVEFNFAGLGFHHPESISYRVQLAGYDDSWVTPNDNQLSVAYTELPPGAYIFQVQTAYPNGQWSDAATFTFHKLPTLWQRPTTWLVSALLLLITIVAIIRLRSYQLKRSKERLQDLVREQTKSLEQLAHQDSLTLLANRRAFDQFLREKVARNGAHQLGLILLDLDYFKDINDRYLHTTGDKVLKRVAQIITTTARESDMVARWGGEEFAILLTNTDRQQLTAVCERMRNALETADLHDLVSDLNVTGSFGAALHEPNETAASLLRRADKALYQAKSNGRNRTELAPTRD</sequence>
<dbReference type="PANTHER" id="PTHR45138">
    <property type="entry name" value="REGULATORY COMPONENTS OF SENSORY TRANSDUCTION SYSTEM"/>
    <property type="match status" value="1"/>
</dbReference>
<evidence type="ECO:0000256" key="5">
    <source>
        <dbReference type="SAM" id="SignalP"/>
    </source>
</evidence>
<name>A0A432Y369_9GAMM</name>
<evidence type="ECO:0000256" key="2">
    <source>
        <dbReference type="ARBA" id="ARBA00012528"/>
    </source>
</evidence>
<protein>
    <recommendedName>
        <fullName evidence="2">diguanylate cyclase</fullName>
        <ecNumber evidence="2">2.7.7.65</ecNumber>
    </recommendedName>
</protein>
<dbReference type="SUPFAM" id="SSF63829">
    <property type="entry name" value="Calcium-dependent phosphotriesterase"/>
    <property type="match status" value="2"/>
</dbReference>
<dbReference type="InterPro" id="IPR011110">
    <property type="entry name" value="Reg_prop"/>
</dbReference>
<dbReference type="PROSITE" id="PS50887">
    <property type="entry name" value="GGDEF"/>
    <property type="match status" value="1"/>
</dbReference>
<keyword evidence="5" id="KW-0732">Signal</keyword>
<dbReference type="Pfam" id="PF07495">
    <property type="entry name" value="Y_Y_Y"/>
    <property type="match status" value="1"/>
</dbReference>
<organism evidence="7 8">
    <name type="scientific">Pseudidiomarina homiensis</name>
    <dbReference type="NCBI Taxonomy" id="364198"/>
    <lineage>
        <taxon>Bacteria</taxon>
        <taxon>Pseudomonadati</taxon>
        <taxon>Pseudomonadota</taxon>
        <taxon>Gammaproteobacteria</taxon>
        <taxon>Alteromonadales</taxon>
        <taxon>Idiomarinaceae</taxon>
        <taxon>Pseudidiomarina</taxon>
    </lineage>
</organism>
<reference evidence="8" key="1">
    <citation type="journal article" date="2018" name="Front. Microbiol.">
        <title>Genome-Based Analysis Reveals the Taxonomy and Diversity of the Family Idiomarinaceae.</title>
        <authorList>
            <person name="Liu Y."/>
            <person name="Lai Q."/>
            <person name="Shao Z."/>
        </authorList>
    </citation>
    <scope>NUCLEOTIDE SEQUENCE [LARGE SCALE GENOMIC DNA]</scope>
    <source>
        <strain evidence="8">PO-M2</strain>
    </source>
</reference>
<evidence type="ECO:0000313" key="8">
    <source>
        <dbReference type="Proteomes" id="UP000287649"/>
    </source>
</evidence>
<dbReference type="Pfam" id="PF07494">
    <property type="entry name" value="Reg_prop"/>
    <property type="match status" value="3"/>
</dbReference>
<dbReference type="FunFam" id="3.30.70.270:FF:000001">
    <property type="entry name" value="Diguanylate cyclase domain protein"/>
    <property type="match status" value="1"/>
</dbReference>
<evidence type="ECO:0000256" key="4">
    <source>
        <dbReference type="SAM" id="Phobius"/>
    </source>
</evidence>
<dbReference type="InterPro" id="IPR029787">
    <property type="entry name" value="Nucleotide_cyclase"/>
</dbReference>
<evidence type="ECO:0000259" key="6">
    <source>
        <dbReference type="PROSITE" id="PS50887"/>
    </source>
</evidence>
<dbReference type="EC" id="2.7.7.65" evidence="2"/>
<keyword evidence="4" id="KW-1133">Transmembrane helix</keyword>
<dbReference type="CDD" id="cd01949">
    <property type="entry name" value="GGDEF"/>
    <property type="match status" value="1"/>
</dbReference>
<dbReference type="Pfam" id="PF00990">
    <property type="entry name" value="GGDEF"/>
    <property type="match status" value="1"/>
</dbReference>
<comment type="catalytic activity">
    <reaction evidence="3">
        <text>2 GTP = 3',3'-c-di-GMP + 2 diphosphate</text>
        <dbReference type="Rhea" id="RHEA:24898"/>
        <dbReference type="ChEBI" id="CHEBI:33019"/>
        <dbReference type="ChEBI" id="CHEBI:37565"/>
        <dbReference type="ChEBI" id="CHEBI:58805"/>
        <dbReference type="EC" id="2.7.7.65"/>
    </reaction>
</comment>
<dbReference type="SUPFAM" id="SSF55073">
    <property type="entry name" value="Nucleotide cyclase"/>
    <property type="match status" value="1"/>
</dbReference>
<gene>
    <name evidence="7" type="ORF">CWI70_01060</name>
</gene>
<feature type="chain" id="PRO_5019553086" description="diguanylate cyclase" evidence="5">
    <location>
        <begin position="25"/>
        <end position="964"/>
    </location>
</feature>
<dbReference type="RefSeq" id="WP_126769753.1">
    <property type="nucleotide sequence ID" value="NZ_PIPX01000001.1"/>
</dbReference>
<feature type="domain" description="GGDEF" evidence="6">
    <location>
        <begin position="830"/>
        <end position="962"/>
    </location>
</feature>
<dbReference type="InterPro" id="IPR011123">
    <property type="entry name" value="Y_Y_Y"/>
</dbReference>
<dbReference type="InterPro" id="IPR013783">
    <property type="entry name" value="Ig-like_fold"/>
</dbReference>
<dbReference type="InterPro" id="IPR050469">
    <property type="entry name" value="Diguanylate_Cyclase"/>
</dbReference>
<feature type="transmembrane region" description="Helical" evidence="4">
    <location>
        <begin position="757"/>
        <end position="775"/>
    </location>
</feature>
<evidence type="ECO:0000313" key="7">
    <source>
        <dbReference type="EMBL" id="RUO55404.1"/>
    </source>
</evidence>
<dbReference type="NCBIfam" id="TIGR00254">
    <property type="entry name" value="GGDEF"/>
    <property type="match status" value="1"/>
</dbReference>
<keyword evidence="4" id="KW-0812">Transmembrane</keyword>
<evidence type="ECO:0000256" key="1">
    <source>
        <dbReference type="ARBA" id="ARBA00001946"/>
    </source>
</evidence>
<dbReference type="PANTHER" id="PTHR45138:SF9">
    <property type="entry name" value="DIGUANYLATE CYCLASE DGCM-RELATED"/>
    <property type="match status" value="1"/>
</dbReference>
<dbReference type="AlphaFoldDB" id="A0A432Y369"/>
<dbReference type="InterPro" id="IPR015943">
    <property type="entry name" value="WD40/YVTN_repeat-like_dom_sf"/>
</dbReference>
<keyword evidence="8" id="KW-1185">Reference proteome</keyword>
<feature type="signal peptide" evidence="5">
    <location>
        <begin position="1"/>
        <end position="24"/>
    </location>
</feature>
<keyword evidence="4" id="KW-0472">Membrane</keyword>
<dbReference type="GO" id="GO:0052621">
    <property type="term" value="F:diguanylate cyclase activity"/>
    <property type="evidence" value="ECO:0007669"/>
    <property type="project" value="UniProtKB-EC"/>
</dbReference>
<dbReference type="Gene3D" id="3.30.70.270">
    <property type="match status" value="1"/>
</dbReference>
<dbReference type="SMART" id="SM00267">
    <property type="entry name" value="GGDEF"/>
    <property type="match status" value="1"/>
</dbReference>
<dbReference type="Proteomes" id="UP000287649">
    <property type="component" value="Unassembled WGS sequence"/>
</dbReference>
<accession>A0A432Y369</accession>
<comment type="caution">
    <text evidence="7">The sequence shown here is derived from an EMBL/GenBank/DDBJ whole genome shotgun (WGS) entry which is preliminary data.</text>
</comment>
<proteinExistence type="predicted"/>
<evidence type="ECO:0000256" key="3">
    <source>
        <dbReference type="ARBA" id="ARBA00034247"/>
    </source>
</evidence>
<dbReference type="EMBL" id="PIPX01000001">
    <property type="protein sequence ID" value="RUO55404.1"/>
    <property type="molecule type" value="Genomic_DNA"/>
</dbReference>
<dbReference type="InterPro" id="IPR000160">
    <property type="entry name" value="GGDEF_dom"/>
</dbReference>
<dbReference type="Gene3D" id="2.130.10.10">
    <property type="entry name" value="YVTN repeat-like/Quinoprotein amine dehydrogenase"/>
    <property type="match status" value="3"/>
</dbReference>